<keyword evidence="3" id="KW-1185">Reference proteome</keyword>
<dbReference type="GeneID" id="63770654"/>
<accession>A0A1Y2EKE4</accession>
<comment type="caution">
    <text evidence="2">The sequence shown here is derived from an EMBL/GenBank/DDBJ whole genome shotgun (WGS) entry which is preliminary data.</text>
</comment>
<evidence type="ECO:0000313" key="2">
    <source>
        <dbReference type="EMBL" id="ORY72019.1"/>
    </source>
</evidence>
<dbReference type="AlphaFoldDB" id="A0A1Y2EKE4"/>
<organism evidence="2 3">
    <name type="scientific">Pseudomassariella vexata</name>
    <dbReference type="NCBI Taxonomy" id="1141098"/>
    <lineage>
        <taxon>Eukaryota</taxon>
        <taxon>Fungi</taxon>
        <taxon>Dikarya</taxon>
        <taxon>Ascomycota</taxon>
        <taxon>Pezizomycotina</taxon>
        <taxon>Sordariomycetes</taxon>
        <taxon>Xylariomycetidae</taxon>
        <taxon>Amphisphaeriales</taxon>
        <taxon>Pseudomassariaceae</taxon>
        <taxon>Pseudomassariella</taxon>
    </lineage>
</organism>
<gene>
    <name evidence="2" type="ORF">BCR38DRAFT_25554</name>
</gene>
<protein>
    <submittedName>
        <fullName evidence="2">Uncharacterized protein</fullName>
    </submittedName>
</protein>
<sequence>MRHGLGSTWYNRPALELHKAGVVRTIQRRLAVLAKKEFRHFKGDKRHEVRYEDVAAFRDPLFLARQREWPFTCLGKVFGTRAKAQHLQLKKPPARRTPLVRGKLTNRTILAHCKDPGRAPETKPNLKPPTDRRPRHVTKKISWPISPNF</sequence>
<feature type="region of interest" description="Disordered" evidence="1">
    <location>
        <begin position="114"/>
        <end position="149"/>
    </location>
</feature>
<evidence type="ECO:0000256" key="1">
    <source>
        <dbReference type="SAM" id="MobiDB-lite"/>
    </source>
</evidence>
<dbReference type="EMBL" id="MCFJ01000001">
    <property type="protein sequence ID" value="ORY72019.1"/>
    <property type="molecule type" value="Genomic_DNA"/>
</dbReference>
<name>A0A1Y2EKE4_9PEZI</name>
<dbReference type="RefSeq" id="XP_040721611.1">
    <property type="nucleotide sequence ID" value="XM_040854442.1"/>
</dbReference>
<reference evidence="2 3" key="1">
    <citation type="submission" date="2016-07" db="EMBL/GenBank/DDBJ databases">
        <title>Pervasive Adenine N6-methylation of Active Genes in Fungi.</title>
        <authorList>
            <consortium name="DOE Joint Genome Institute"/>
            <person name="Mondo S.J."/>
            <person name="Dannebaum R.O."/>
            <person name="Kuo R.C."/>
            <person name="Labutti K."/>
            <person name="Haridas S."/>
            <person name="Kuo A."/>
            <person name="Salamov A."/>
            <person name="Ahrendt S.R."/>
            <person name="Lipzen A."/>
            <person name="Sullivan W."/>
            <person name="Andreopoulos W.B."/>
            <person name="Clum A."/>
            <person name="Lindquist E."/>
            <person name="Daum C."/>
            <person name="Ramamoorthy G.K."/>
            <person name="Gryganskyi A."/>
            <person name="Culley D."/>
            <person name="Magnuson J.K."/>
            <person name="James T.Y."/>
            <person name="O'Malley M.A."/>
            <person name="Stajich J.E."/>
            <person name="Spatafora J.W."/>
            <person name="Visel A."/>
            <person name="Grigoriev I.V."/>
        </authorList>
    </citation>
    <scope>NUCLEOTIDE SEQUENCE [LARGE SCALE GENOMIC DNA]</scope>
    <source>
        <strain evidence="2 3">CBS 129021</strain>
    </source>
</reference>
<dbReference type="Proteomes" id="UP000193689">
    <property type="component" value="Unassembled WGS sequence"/>
</dbReference>
<proteinExistence type="predicted"/>
<evidence type="ECO:0000313" key="3">
    <source>
        <dbReference type="Proteomes" id="UP000193689"/>
    </source>
</evidence>
<dbReference type="InParanoid" id="A0A1Y2EKE4"/>